<gene>
    <name evidence="3" type="ORF">H0235_002160</name>
</gene>
<sequence length="96" mass="11016">MQPDSVVKEDKQISSERASEQYGKPRDLDDLTGRRSECVGSEWMYGWIGGWMDGWLAGWLVGWLVGWLLESDHSRCGLRRIDDGATSIGDERYCRF</sequence>
<organism evidence="3 4">
    <name type="scientific">Vespula pensylvanica</name>
    <name type="common">Western yellow jacket</name>
    <name type="synonym">Wasp</name>
    <dbReference type="NCBI Taxonomy" id="30213"/>
    <lineage>
        <taxon>Eukaryota</taxon>
        <taxon>Metazoa</taxon>
        <taxon>Ecdysozoa</taxon>
        <taxon>Arthropoda</taxon>
        <taxon>Hexapoda</taxon>
        <taxon>Insecta</taxon>
        <taxon>Pterygota</taxon>
        <taxon>Neoptera</taxon>
        <taxon>Endopterygota</taxon>
        <taxon>Hymenoptera</taxon>
        <taxon>Apocrita</taxon>
        <taxon>Aculeata</taxon>
        <taxon>Vespoidea</taxon>
        <taxon>Vespidae</taxon>
        <taxon>Vespinae</taxon>
        <taxon>Vespula</taxon>
    </lineage>
</organism>
<reference evidence="3" key="1">
    <citation type="journal article" date="2020" name="G3 (Bethesda)">
        <title>High-Quality Assemblies for Three Invasive Social Wasps from the &lt;i&gt;Vespula&lt;/i&gt; Genus.</title>
        <authorList>
            <person name="Harrop T.W.R."/>
            <person name="Guhlin J."/>
            <person name="McLaughlin G.M."/>
            <person name="Permina E."/>
            <person name="Stockwell P."/>
            <person name="Gilligan J."/>
            <person name="Le Lec M.F."/>
            <person name="Gruber M.A.M."/>
            <person name="Quinn O."/>
            <person name="Lovegrove M."/>
            <person name="Duncan E.J."/>
            <person name="Remnant E.J."/>
            <person name="Van Eeckhoven J."/>
            <person name="Graham B."/>
            <person name="Knapp R.A."/>
            <person name="Langford K.W."/>
            <person name="Kronenberg Z."/>
            <person name="Press M.O."/>
            <person name="Eacker S.M."/>
            <person name="Wilson-Rankin E.E."/>
            <person name="Purcell J."/>
            <person name="Lester P.J."/>
            <person name="Dearden P.K."/>
        </authorList>
    </citation>
    <scope>NUCLEOTIDE SEQUENCE</scope>
    <source>
        <strain evidence="3">Volc-1</strain>
    </source>
</reference>
<evidence type="ECO:0000313" key="3">
    <source>
        <dbReference type="EMBL" id="KAF7433969.1"/>
    </source>
</evidence>
<evidence type="ECO:0000256" key="2">
    <source>
        <dbReference type="SAM" id="Phobius"/>
    </source>
</evidence>
<comment type="caution">
    <text evidence="3">The sequence shown here is derived from an EMBL/GenBank/DDBJ whole genome shotgun (WGS) entry which is preliminary data.</text>
</comment>
<accession>A0A834P944</accession>
<evidence type="ECO:0000313" key="4">
    <source>
        <dbReference type="Proteomes" id="UP000600918"/>
    </source>
</evidence>
<keyword evidence="2" id="KW-0472">Membrane</keyword>
<evidence type="ECO:0000256" key="1">
    <source>
        <dbReference type="SAM" id="MobiDB-lite"/>
    </source>
</evidence>
<keyword evidence="4" id="KW-1185">Reference proteome</keyword>
<keyword evidence="2" id="KW-0812">Transmembrane</keyword>
<dbReference type="EMBL" id="JACSDY010000002">
    <property type="protein sequence ID" value="KAF7433969.1"/>
    <property type="molecule type" value="Genomic_DNA"/>
</dbReference>
<protein>
    <submittedName>
        <fullName evidence="3">Uncharacterized protein</fullName>
    </submittedName>
</protein>
<proteinExistence type="predicted"/>
<feature type="transmembrane region" description="Helical" evidence="2">
    <location>
        <begin position="44"/>
        <end position="69"/>
    </location>
</feature>
<feature type="region of interest" description="Disordered" evidence="1">
    <location>
        <begin position="1"/>
        <end position="29"/>
    </location>
</feature>
<dbReference type="AlphaFoldDB" id="A0A834P944"/>
<dbReference type="Proteomes" id="UP000600918">
    <property type="component" value="Unassembled WGS sequence"/>
</dbReference>
<name>A0A834P944_VESPE</name>
<keyword evidence="2" id="KW-1133">Transmembrane helix</keyword>